<dbReference type="Proteomes" id="UP000507245">
    <property type="component" value="Unassembled WGS sequence"/>
</dbReference>
<dbReference type="EMBL" id="CAEKKB010000004">
    <property type="protein sequence ID" value="CAB4309110.1"/>
    <property type="molecule type" value="Genomic_DNA"/>
</dbReference>
<evidence type="ECO:0000313" key="2">
    <source>
        <dbReference type="Proteomes" id="UP000507245"/>
    </source>
</evidence>
<dbReference type="Pfam" id="PF14223">
    <property type="entry name" value="Retrotran_gag_2"/>
    <property type="match status" value="1"/>
</dbReference>
<proteinExistence type="predicted"/>
<dbReference type="AlphaFoldDB" id="A0A6J5X5L9"/>
<gene>
    <name evidence="1" type="ORF">ORAREDHAP_LOCUS29877</name>
</gene>
<protein>
    <submittedName>
        <fullName evidence="1">Uncharacterized protein</fullName>
    </submittedName>
</protein>
<dbReference type="OrthoDB" id="1166651at2759"/>
<reference evidence="2" key="1">
    <citation type="journal article" date="2020" name="Genome Biol.">
        <title>Gamete binning: chromosome-level and haplotype-resolved genome assembly enabled by high-throughput single-cell sequencing of gamete genomes.</title>
        <authorList>
            <person name="Campoy J.A."/>
            <person name="Sun H."/>
            <person name="Goel M."/>
            <person name="Jiao W.-B."/>
            <person name="Folz-Donahue K."/>
            <person name="Wang N."/>
            <person name="Rubio M."/>
            <person name="Liu C."/>
            <person name="Kukat C."/>
            <person name="Ruiz D."/>
            <person name="Huettel B."/>
            <person name="Schneeberger K."/>
        </authorList>
    </citation>
    <scope>NUCLEOTIDE SEQUENCE [LARGE SCALE GENOMIC DNA]</scope>
    <source>
        <strain evidence="2">cv. Rojo Pasion</strain>
    </source>
</reference>
<keyword evidence="2" id="KW-1185">Reference proteome</keyword>
<organism evidence="1 2">
    <name type="scientific">Prunus armeniaca</name>
    <name type="common">Apricot</name>
    <name type="synonym">Armeniaca vulgaris</name>
    <dbReference type="NCBI Taxonomy" id="36596"/>
    <lineage>
        <taxon>Eukaryota</taxon>
        <taxon>Viridiplantae</taxon>
        <taxon>Streptophyta</taxon>
        <taxon>Embryophyta</taxon>
        <taxon>Tracheophyta</taxon>
        <taxon>Spermatophyta</taxon>
        <taxon>Magnoliopsida</taxon>
        <taxon>eudicotyledons</taxon>
        <taxon>Gunneridae</taxon>
        <taxon>Pentapetalae</taxon>
        <taxon>rosids</taxon>
        <taxon>fabids</taxon>
        <taxon>Rosales</taxon>
        <taxon>Rosaceae</taxon>
        <taxon>Amygdaloideae</taxon>
        <taxon>Amygdaleae</taxon>
        <taxon>Prunus</taxon>
    </lineage>
</organism>
<name>A0A6J5X5L9_PRUAR</name>
<sequence length="243" mass="27591">MWVRRCATIENGWEPPTKEIKGSGKEVEGEGQLTTKVVIKANTEWIDEENDMSAYNQKGLNSIFTAVSAENFEKCHCQRIQTSTTEFYARLSVVVNACSNLGDAIPEHRIVKKILRSLPMMYHTKKTVIEECKNLNNYKLTELIGSLTTYEMEFPEIKKNKGIALNAVKEDGSDNVFEDKIIQDLLNKEEIQVEVQEGVVLVSLLLTSYRIQPELCRKRALKIHQSALNVVDMDTLPLNVQTI</sequence>
<accession>A0A6J5X5L9</accession>
<evidence type="ECO:0000313" key="1">
    <source>
        <dbReference type="EMBL" id="CAB4309110.1"/>
    </source>
</evidence>